<feature type="transmembrane region" description="Helical" evidence="2">
    <location>
        <begin position="76"/>
        <end position="97"/>
    </location>
</feature>
<keyword evidence="4" id="KW-1185">Reference proteome</keyword>
<reference evidence="3 4" key="1">
    <citation type="journal article" date="2018" name="Biotechnol. Biofuels">
        <title>Integrative visual omics of the white-rot fungus Polyporus brumalis exposes the biotechnological potential of its oxidative enzymes for delignifying raw plant biomass.</title>
        <authorList>
            <person name="Miyauchi S."/>
            <person name="Rancon A."/>
            <person name="Drula E."/>
            <person name="Hage H."/>
            <person name="Chaduli D."/>
            <person name="Favel A."/>
            <person name="Grisel S."/>
            <person name="Henrissat B."/>
            <person name="Herpoel-Gimbert I."/>
            <person name="Ruiz-Duenas F.J."/>
            <person name="Chevret D."/>
            <person name="Hainaut M."/>
            <person name="Lin J."/>
            <person name="Wang M."/>
            <person name="Pangilinan J."/>
            <person name="Lipzen A."/>
            <person name="Lesage-Meessen L."/>
            <person name="Navarro D."/>
            <person name="Riley R."/>
            <person name="Grigoriev I.V."/>
            <person name="Zhou S."/>
            <person name="Raouche S."/>
            <person name="Rosso M.N."/>
        </authorList>
    </citation>
    <scope>NUCLEOTIDE SEQUENCE [LARGE SCALE GENOMIC DNA]</scope>
    <source>
        <strain evidence="3 4">BRFM 1820</strain>
    </source>
</reference>
<evidence type="ECO:0000313" key="3">
    <source>
        <dbReference type="EMBL" id="RDX55972.1"/>
    </source>
</evidence>
<evidence type="ECO:0000256" key="1">
    <source>
        <dbReference type="SAM" id="MobiDB-lite"/>
    </source>
</evidence>
<name>A0A371DTW3_9APHY</name>
<evidence type="ECO:0000256" key="2">
    <source>
        <dbReference type="SAM" id="Phobius"/>
    </source>
</evidence>
<feature type="region of interest" description="Disordered" evidence="1">
    <location>
        <begin position="171"/>
        <end position="190"/>
    </location>
</feature>
<organism evidence="3 4">
    <name type="scientific">Lentinus brumalis</name>
    <dbReference type="NCBI Taxonomy" id="2498619"/>
    <lineage>
        <taxon>Eukaryota</taxon>
        <taxon>Fungi</taxon>
        <taxon>Dikarya</taxon>
        <taxon>Basidiomycota</taxon>
        <taxon>Agaricomycotina</taxon>
        <taxon>Agaricomycetes</taxon>
        <taxon>Polyporales</taxon>
        <taxon>Polyporaceae</taxon>
        <taxon>Lentinus</taxon>
    </lineage>
</organism>
<feature type="transmembrane region" description="Helical" evidence="2">
    <location>
        <begin position="41"/>
        <end position="64"/>
    </location>
</feature>
<gene>
    <name evidence="3" type="ORF">OH76DRAFT_1396318</name>
</gene>
<keyword evidence="2" id="KW-0812">Transmembrane</keyword>
<keyword evidence="2" id="KW-1133">Transmembrane helix</keyword>
<dbReference type="AlphaFoldDB" id="A0A371DTW3"/>
<accession>A0A371DTW3</accession>
<dbReference type="OrthoDB" id="3364107at2759"/>
<sequence>MFWLSLFRIVALGWTCFCAILLLGLGAHVLASVGDLRLPTFAWAGLAVATALLSLVTLPAMLVIDFIRTGAFTSMIVVELAWLGFLGVMFLATGGAAASNATGFWVQCSAWFPAAAVSVCNETSAAAAFGFLGWVAVWAYTGTVLVMLIIQAQRGNYIWQRSVKEINVQSGNNVPPVDTTAPGLYGTDAKPHEQAALHPGQVPYAYPPSTLVSPQPTGQPPIPQV</sequence>
<keyword evidence="2" id="KW-0472">Membrane</keyword>
<evidence type="ECO:0000313" key="4">
    <source>
        <dbReference type="Proteomes" id="UP000256964"/>
    </source>
</evidence>
<dbReference type="Proteomes" id="UP000256964">
    <property type="component" value="Unassembled WGS sequence"/>
</dbReference>
<feature type="transmembrane region" description="Helical" evidence="2">
    <location>
        <begin position="131"/>
        <end position="150"/>
    </location>
</feature>
<dbReference type="EMBL" id="KZ857381">
    <property type="protein sequence ID" value="RDX55972.1"/>
    <property type="molecule type" value="Genomic_DNA"/>
</dbReference>
<dbReference type="STRING" id="139420.A0A371DTW3"/>
<proteinExistence type="predicted"/>
<evidence type="ECO:0008006" key="5">
    <source>
        <dbReference type="Google" id="ProtNLM"/>
    </source>
</evidence>
<protein>
    <recommendedName>
        <fullName evidence="5">MARVEL domain-containing protein</fullName>
    </recommendedName>
</protein>